<evidence type="ECO:0000256" key="8">
    <source>
        <dbReference type="ARBA" id="ARBA00022960"/>
    </source>
</evidence>
<keyword evidence="13 17" id="KW-0961">Cell wall biogenesis/degradation</keyword>
<comment type="catalytic activity">
    <reaction evidence="16 17">
        <text>di-trans,octa-cis-undecaprenyl diphosphate + H2O = di-trans,octa-cis-undecaprenyl phosphate + phosphate + H(+)</text>
        <dbReference type="Rhea" id="RHEA:28094"/>
        <dbReference type="ChEBI" id="CHEBI:15377"/>
        <dbReference type="ChEBI" id="CHEBI:15378"/>
        <dbReference type="ChEBI" id="CHEBI:43474"/>
        <dbReference type="ChEBI" id="CHEBI:58405"/>
        <dbReference type="ChEBI" id="CHEBI:60392"/>
        <dbReference type="EC" id="3.6.1.27"/>
    </reaction>
</comment>
<evidence type="ECO:0000256" key="5">
    <source>
        <dbReference type="ARBA" id="ARBA00022475"/>
    </source>
</evidence>
<keyword evidence="8 17" id="KW-0133">Cell shape</keyword>
<keyword evidence="6 17" id="KW-0812">Transmembrane</keyword>
<feature type="transmembrane region" description="Helical" evidence="17">
    <location>
        <begin position="89"/>
        <end position="107"/>
    </location>
</feature>
<protein>
    <recommendedName>
        <fullName evidence="4 17">Undecaprenyl-diphosphatase</fullName>
        <ecNumber evidence="3 17">3.6.1.27</ecNumber>
    </recommendedName>
    <alternativeName>
        <fullName evidence="15 17">Bacitracin resistance protein</fullName>
    </alternativeName>
    <alternativeName>
        <fullName evidence="14 17">Undecaprenyl pyrophosphate phosphatase</fullName>
    </alternativeName>
</protein>
<evidence type="ECO:0000313" key="18">
    <source>
        <dbReference type="EMBL" id="CAA9439324.1"/>
    </source>
</evidence>
<dbReference type="PANTHER" id="PTHR30622">
    <property type="entry name" value="UNDECAPRENYL-DIPHOSPHATASE"/>
    <property type="match status" value="1"/>
</dbReference>
<feature type="transmembrane region" description="Helical" evidence="17">
    <location>
        <begin position="221"/>
        <end position="243"/>
    </location>
</feature>
<feature type="transmembrane region" description="Helical" evidence="17">
    <location>
        <begin position="255"/>
        <end position="271"/>
    </location>
</feature>
<evidence type="ECO:0000256" key="2">
    <source>
        <dbReference type="ARBA" id="ARBA00010621"/>
    </source>
</evidence>
<proteinExistence type="inferred from homology"/>
<dbReference type="GO" id="GO:0009252">
    <property type="term" value="P:peptidoglycan biosynthetic process"/>
    <property type="evidence" value="ECO:0007669"/>
    <property type="project" value="UniProtKB-KW"/>
</dbReference>
<evidence type="ECO:0000256" key="6">
    <source>
        <dbReference type="ARBA" id="ARBA00022692"/>
    </source>
</evidence>
<dbReference type="GO" id="GO:0008360">
    <property type="term" value="P:regulation of cell shape"/>
    <property type="evidence" value="ECO:0007669"/>
    <property type="project" value="UniProtKB-KW"/>
</dbReference>
<comment type="function">
    <text evidence="17">Catalyzes the dephosphorylation of undecaprenyl diphosphate (UPP). Confers resistance to bacitracin.</text>
</comment>
<evidence type="ECO:0000256" key="16">
    <source>
        <dbReference type="ARBA" id="ARBA00047594"/>
    </source>
</evidence>
<feature type="transmembrane region" description="Helical" evidence="17">
    <location>
        <begin position="188"/>
        <end position="209"/>
    </location>
</feature>
<evidence type="ECO:0000256" key="15">
    <source>
        <dbReference type="ARBA" id="ARBA00032932"/>
    </source>
</evidence>
<evidence type="ECO:0000256" key="14">
    <source>
        <dbReference type="ARBA" id="ARBA00032707"/>
    </source>
</evidence>
<evidence type="ECO:0000256" key="11">
    <source>
        <dbReference type="ARBA" id="ARBA00023136"/>
    </source>
</evidence>
<dbReference type="EC" id="3.6.1.27" evidence="3 17"/>
<dbReference type="Pfam" id="PF02673">
    <property type="entry name" value="BacA"/>
    <property type="match status" value="1"/>
</dbReference>
<evidence type="ECO:0000256" key="9">
    <source>
        <dbReference type="ARBA" id="ARBA00022984"/>
    </source>
</evidence>
<evidence type="ECO:0000256" key="3">
    <source>
        <dbReference type="ARBA" id="ARBA00012374"/>
    </source>
</evidence>
<comment type="similarity">
    <text evidence="2 17">Belongs to the UppP family.</text>
</comment>
<evidence type="ECO:0000256" key="1">
    <source>
        <dbReference type="ARBA" id="ARBA00004651"/>
    </source>
</evidence>
<dbReference type="GO" id="GO:0046677">
    <property type="term" value="P:response to antibiotic"/>
    <property type="evidence" value="ECO:0007669"/>
    <property type="project" value="UniProtKB-UniRule"/>
</dbReference>
<keyword evidence="5 17" id="KW-1003">Cell membrane</keyword>
<dbReference type="AlphaFoldDB" id="A0A6J4QFG0"/>
<accession>A0A6J4QFG0</accession>
<organism evidence="18">
    <name type="scientific">uncultured Rubrobacteraceae bacterium</name>
    <dbReference type="NCBI Taxonomy" id="349277"/>
    <lineage>
        <taxon>Bacteria</taxon>
        <taxon>Bacillati</taxon>
        <taxon>Actinomycetota</taxon>
        <taxon>Rubrobacteria</taxon>
        <taxon>Rubrobacterales</taxon>
        <taxon>Rubrobacteraceae</taxon>
        <taxon>environmental samples</taxon>
    </lineage>
</organism>
<keyword evidence="10 17" id="KW-1133">Transmembrane helix</keyword>
<dbReference type="GO" id="GO:0005886">
    <property type="term" value="C:plasma membrane"/>
    <property type="evidence" value="ECO:0007669"/>
    <property type="project" value="UniProtKB-SubCell"/>
</dbReference>
<evidence type="ECO:0000256" key="12">
    <source>
        <dbReference type="ARBA" id="ARBA00023251"/>
    </source>
</evidence>
<dbReference type="HAMAP" id="MF_01006">
    <property type="entry name" value="Undec_diphosphatase"/>
    <property type="match status" value="1"/>
</dbReference>
<sequence>MLELIEAIFLGIVQGLTEFLPVSSSGHLLLGQYFLGLDQERFGLSFDAAIHTGTVLAVVSFFWRDLVGMLMAFLRSLRGPDFSDVQQRMAYLIIVATVPAGLIGFFFESFFETVVRSPWVVVFNLVLVGVLFIVGEAVGSQRRQASKLGFKEAVWIGLAQATALIPGISRSGATITLGLFLGLRRDEAARFSFLMSVPITAAAALLSVGDAVSERISAYDALLFTAGSVSSAIVGYLAIRFLLNYLVGHSLRAFAYYRFGLAAVVVALLLLL</sequence>
<dbReference type="EMBL" id="CADCVE010000007">
    <property type="protein sequence ID" value="CAA9439324.1"/>
    <property type="molecule type" value="Genomic_DNA"/>
</dbReference>
<evidence type="ECO:0000256" key="4">
    <source>
        <dbReference type="ARBA" id="ARBA00021581"/>
    </source>
</evidence>
<evidence type="ECO:0000256" key="17">
    <source>
        <dbReference type="HAMAP-Rule" id="MF_01006"/>
    </source>
</evidence>
<dbReference type="InterPro" id="IPR003824">
    <property type="entry name" value="UppP"/>
</dbReference>
<evidence type="ECO:0000256" key="7">
    <source>
        <dbReference type="ARBA" id="ARBA00022801"/>
    </source>
</evidence>
<gene>
    <name evidence="17" type="primary">uppP</name>
    <name evidence="18" type="ORF">AVDCRST_MAG28-354</name>
</gene>
<dbReference type="PANTHER" id="PTHR30622:SF4">
    <property type="entry name" value="UNDECAPRENYL-DIPHOSPHATASE"/>
    <property type="match status" value="1"/>
</dbReference>
<reference evidence="18" key="1">
    <citation type="submission" date="2020-02" db="EMBL/GenBank/DDBJ databases">
        <authorList>
            <person name="Meier V. D."/>
        </authorList>
    </citation>
    <scope>NUCLEOTIDE SEQUENCE</scope>
    <source>
        <strain evidence="18">AVDCRST_MAG28</strain>
    </source>
</reference>
<keyword evidence="9 17" id="KW-0573">Peptidoglycan synthesis</keyword>
<evidence type="ECO:0000256" key="13">
    <source>
        <dbReference type="ARBA" id="ARBA00023316"/>
    </source>
</evidence>
<dbReference type="GO" id="GO:0071555">
    <property type="term" value="P:cell wall organization"/>
    <property type="evidence" value="ECO:0007669"/>
    <property type="project" value="UniProtKB-KW"/>
</dbReference>
<feature type="transmembrane region" description="Helical" evidence="17">
    <location>
        <begin position="119"/>
        <end position="138"/>
    </location>
</feature>
<comment type="subcellular location">
    <subcellularLocation>
        <location evidence="1 17">Cell membrane</location>
        <topology evidence="1 17">Multi-pass membrane protein</topology>
    </subcellularLocation>
</comment>
<dbReference type="GO" id="GO:0050380">
    <property type="term" value="F:undecaprenyl-diphosphatase activity"/>
    <property type="evidence" value="ECO:0007669"/>
    <property type="project" value="UniProtKB-UniRule"/>
</dbReference>
<keyword evidence="7 17" id="KW-0378">Hydrolase</keyword>
<name>A0A6J4QFG0_9ACTN</name>
<keyword evidence="11 17" id="KW-0472">Membrane</keyword>
<feature type="transmembrane region" description="Helical" evidence="17">
    <location>
        <begin position="7"/>
        <end position="35"/>
    </location>
</feature>
<evidence type="ECO:0000256" key="10">
    <source>
        <dbReference type="ARBA" id="ARBA00022989"/>
    </source>
</evidence>
<keyword evidence="12 17" id="KW-0046">Antibiotic resistance</keyword>
<dbReference type="NCBIfam" id="TIGR00753">
    <property type="entry name" value="undec_PP_bacA"/>
    <property type="match status" value="1"/>
</dbReference>
<comment type="miscellaneous">
    <text evidence="17">Bacitracin is thought to be involved in the inhibition of peptidoglycan synthesis by sequestering undecaprenyl diphosphate, thereby reducing the pool of lipid carrier available.</text>
</comment>